<dbReference type="AlphaFoldDB" id="A0A3R9WQS4"/>
<dbReference type="InterPro" id="IPR035903">
    <property type="entry name" value="HesB-like_dom_sf"/>
</dbReference>
<comment type="caution">
    <text evidence="2">The sequence shown here is derived from an EMBL/GenBank/DDBJ whole genome shotgun (WGS) entry which is preliminary data.</text>
</comment>
<evidence type="ECO:0008006" key="4">
    <source>
        <dbReference type="Google" id="ProtNLM"/>
    </source>
</evidence>
<dbReference type="Proteomes" id="UP000275076">
    <property type="component" value="Unassembled WGS sequence"/>
</dbReference>
<evidence type="ECO:0000313" key="3">
    <source>
        <dbReference type="Proteomes" id="UP000275076"/>
    </source>
</evidence>
<evidence type="ECO:0000313" key="2">
    <source>
        <dbReference type="EMBL" id="RSL31607.1"/>
    </source>
</evidence>
<comment type="similarity">
    <text evidence="1">Belongs to the HesB/IscA family.</text>
</comment>
<dbReference type="EMBL" id="RBVX01000023">
    <property type="protein sequence ID" value="RSL31607.1"/>
    <property type="molecule type" value="Genomic_DNA"/>
</dbReference>
<protein>
    <recommendedName>
        <fullName evidence="4">Iron-sulphur cluster biosynthesis</fullName>
    </recommendedName>
</protein>
<keyword evidence="3" id="KW-1185">Reference proteome</keyword>
<dbReference type="OrthoDB" id="1645729at2"/>
<dbReference type="SUPFAM" id="SSF89360">
    <property type="entry name" value="HesB-like domain"/>
    <property type="match status" value="1"/>
</dbReference>
<dbReference type="PIRSF" id="PIRSF034852">
    <property type="entry name" value="UCP034852"/>
    <property type="match status" value="1"/>
</dbReference>
<name>A0A3R9WQS4_9BACI</name>
<dbReference type="InterPro" id="IPR008326">
    <property type="entry name" value="PdhI-like"/>
</dbReference>
<gene>
    <name evidence="2" type="ORF">D7Z54_20275</name>
</gene>
<evidence type="ECO:0000256" key="1">
    <source>
        <dbReference type="ARBA" id="ARBA00006718"/>
    </source>
</evidence>
<proteinExistence type="inferred from homology"/>
<reference evidence="2 3" key="1">
    <citation type="submission" date="2018-10" db="EMBL/GenBank/DDBJ databases">
        <title>Draft genome sequence of Bacillus salarius IM0101, isolated from a hypersaline soil in Inner Mongolia, China.</title>
        <authorList>
            <person name="Yamprayoonswat W."/>
            <person name="Boonvisut S."/>
            <person name="Jumpathong W."/>
            <person name="Sittihan S."/>
            <person name="Ruangsuj P."/>
            <person name="Wanthongcharoen S."/>
            <person name="Thongpramul N."/>
            <person name="Pimmason S."/>
            <person name="Yu B."/>
            <person name="Yasawong M."/>
        </authorList>
    </citation>
    <scope>NUCLEOTIDE SEQUENCE [LARGE SCALE GENOMIC DNA]</scope>
    <source>
        <strain evidence="2 3">IM0101</strain>
    </source>
</reference>
<organism evidence="2 3">
    <name type="scientific">Salibacterium salarium</name>
    <dbReference type="NCBI Taxonomy" id="284579"/>
    <lineage>
        <taxon>Bacteria</taxon>
        <taxon>Bacillati</taxon>
        <taxon>Bacillota</taxon>
        <taxon>Bacilli</taxon>
        <taxon>Bacillales</taxon>
        <taxon>Bacillaceae</taxon>
    </lineage>
</organism>
<accession>A0A3R9WQS4</accession>
<sequence>MKMTLTQPAVKWFEDEMDAKKGDSIRFYARYGGFSPIHPGFSVGVTKSEPYEAALQTEENGLHFFIEETDKWYFEGYDFHIKFSRKHNQIEYEYHEKT</sequence>